<dbReference type="HAMAP" id="MF_00602">
    <property type="entry name" value="Prot_Arg_kinase"/>
    <property type="match status" value="1"/>
</dbReference>
<protein>
    <recommendedName>
        <fullName evidence="5">Protein-arginine kinase</fullName>
        <ecNumber evidence="5">2.7.14.1</ecNumber>
    </recommendedName>
</protein>
<dbReference type="PANTHER" id="PTHR11547:SF38">
    <property type="entry name" value="ARGININE KINASE 1-RELATED"/>
    <property type="match status" value="1"/>
</dbReference>
<comment type="similarity">
    <text evidence="5 6 7">Belongs to the ATP:guanido phosphotransferase family.</text>
</comment>
<dbReference type="SUPFAM" id="SSF55931">
    <property type="entry name" value="Glutamine synthetase/guanido kinase"/>
    <property type="match status" value="1"/>
</dbReference>
<evidence type="ECO:0000256" key="6">
    <source>
        <dbReference type="PROSITE-ProRule" id="PRU00843"/>
    </source>
</evidence>
<dbReference type="PROSITE" id="PS00112">
    <property type="entry name" value="PHOSPHAGEN_KINASE"/>
    <property type="match status" value="1"/>
</dbReference>
<feature type="binding site" evidence="6">
    <location>
        <begin position="177"/>
        <end position="181"/>
    </location>
    <ligand>
        <name>ATP</name>
        <dbReference type="ChEBI" id="CHEBI:30616"/>
    </ligand>
</feature>
<feature type="binding site" evidence="6">
    <location>
        <begin position="208"/>
        <end position="213"/>
    </location>
    <ligand>
        <name>ATP</name>
        <dbReference type="ChEBI" id="CHEBI:30616"/>
    </ligand>
</feature>
<evidence type="ECO:0000313" key="10">
    <source>
        <dbReference type="Proteomes" id="UP001559623"/>
    </source>
</evidence>
<gene>
    <name evidence="5" type="primary">mcsB</name>
    <name evidence="9" type="ORF">QCO44_03560</name>
</gene>
<organism evidence="9 10">
    <name type="scientific">Selenomonas sputigena</name>
    <dbReference type="NCBI Taxonomy" id="69823"/>
    <lineage>
        <taxon>Bacteria</taxon>
        <taxon>Bacillati</taxon>
        <taxon>Bacillota</taxon>
        <taxon>Negativicutes</taxon>
        <taxon>Selenomonadales</taxon>
        <taxon>Selenomonadaceae</taxon>
        <taxon>Selenomonas</taxon>
    </lineage>
</organism>
<keyword evidence="2 5" id="KW-0547">Nucleotide-binding</keyword>
<dbReference type="InterPro" id="IPR022414">
    <property type="entry name" value="ATP-guanido_PTrfase_cat"/>
</dbReference>
<comment type="caution">
    <text evidence="9">The sequence shown here is derived from an EMBL/GenBank/DDBJ whole genome shotgun (WGS) entry which is preliminary data.</text>
</comment>
<dbReference type="Proteomes" id="UP001559623">
    <property type="component" value="Unassembled WGS sequence"/>
</dbReference>
<dbReference type="PANTHER" id="PTHR11547">
    <property type="entry name" value="ARGININE OR CREATINE KINASE"/>
    <property type="match status" value="1"/>
</dbReference>
<proteinExistence type="inferred from homology"/>
<evidence type="ECO:0000256" key="5">
    <source>
        <dbReference type="HAMAP-Rule" id="MF_00602"/>
    </source>
</evidence>
<dbReference type="CDD" id="cd07930">
    <property type="entry name" value="bacterial_phosphagen_kinase"/>
    <property type="match status" value="1"/>
</dbReference>
<dbReference type="InterPro" id="IPR023660">
    <property type="entry name" value="Arg_Kinase"/>
</dbReference>
<feature type="binding site" evidence="6">
    <location>
        <begin position="27"/>
        <end position="31"/>
    </location>
    <ligand>
        <name>ATP</name>
        <dbReference type="ChEBI" id="CHEBI:30616"/>
    </ligand>
</feature>
<reference evidence="9 10" key="1">
    <citation type="submission" date="2023-04" db="EMBL/GenBank/DDBJ databases">
        <title>Genome Sequence of Selenomonas sputigena ATCC 33150.</title>
        <authorList>
            <person name="Miller D.P."/>
            <person name="Anvari S."/>
            <person name="Polson S.W."/>
            <person name="Macdonald M."/>
            <person name="Mcdowell J.V."/>
        </authorList>
    </citation>
    <scope>NUCLEOTIDE SEQUENCE [LARGE SCALE GENOMIC DNA]</scope>
    <source>
        <strain evidence="9 10">ATCC 33150</strain>
    </source>
</reference>
<dbReference type="PROSITE" id="PS51510">
    <property type="entry name" value="PHOSPHAGEN_KINASE_C"/>
    <property type="match status" value="1"/>
</dbReference>
<evidence type="ECO:0000256" key="2">
    <source>
        <dbReference type="ARBA" id="ARBA00022741"/>
    </source>
</evidence>
<dbReference type="GO" id="GO:1990424">
    <property type="term" value="F:protein arginine kinase activity"/>
    <property type="evidence" value="ECO:0007669"/>
    <property type="project" value="UniProtKB-EC"/>
</dbReference>
<comment type="function">
    <text evidence="5">Catalyzes the specific phosphorylation of arginine residues in proteins.</text>
</comment>
<evidence type="ECO:0000256" key="1">
    <source>
        <dbReference type="ARBA" id="ARBA00022679"/>
    </source>
</evidence>
<name>A0ABV3X3F3_9FIRM</name>
<dbReference type="NCBIfam" id="NF002194">
    <property type="entry name" value="PRK01059.1-4"/>
    <property type="match status" value="1"/>
</dbReference>
<evidence type="ECO:0000313" key="9">
    <source>
        <dbReference type="EMBL" id="MEX5284720.1"/>
    </source>
</evidence>
<evidence type="ECO:0000256" key="4">
    <source>
        <dbReference type="ARBA" id="ARBA00022840"/>
    </source>
</evidence>
<keyword evidence="4 5" id="KW-0067">ATP-binding</keyword>
<evidence type="ECO:0000259" key="8">
    <source>
        <dbReference type="PROSITE" id="PS51510"/>
    </source>
</evidence>
<evidence type="ECO:0000256" key="3">
    <source>
        <dbReference type="ARBA" id="ARBA00022777"/>
    </source>
</evidence>
<dbReference type="InterPro" id="IPR014746">
    <property type="entry name" value="Gln_synth/guanido_kin_cat_dom"/>
</dbReference>
<dbReference type="InterPro" id="IPR000749">
    <property type="entry name" value="ATP-guanido_PTrfase"/>
</dbReference>
<keyword evidence="3 5" id="KW-0418">Kinase</keyword>
<comment type="caution">
    <text evidence="5">Lacks conserved residue(s) required for the propagation of feature annotation.</text>
</comment>
<feature type="binding site" evidence="5 6">
    <location>
        <position position="92"/>
    </location>
    <ligand>
        <name>ATP</name>
        <dbReference type="ChEBI" id="CHEBI:30616"/>
    </ligand>
</feature>
<dbReference type="EMBL" id="JARVLH010000002">
    <property type="protein sequence ID" value="MEX5284720.1"/>
    <property type="molecule type" value="Genomic_DNA"/>
</dbReference>
<dbReference type="EC" id="2.7.14.1" evidence="5"/>
<keyword evidence="10" id="KW-1185">Reference proteome</keyword>
<dbReference type="Pfam" id="PF00217">
    <property type="entry name" value="ATP-gua_Ptrans"/>
    <property type="match status" value="1"/>
</dbReference>
<dbReference type="InterPro" id="IPR022415">
    <property type="entry name" value="ATP-guanido_PTrfase_AS"/>
</dbReference>
<feature type="domain" description="Phosphagen kinase C-terminal" evidence="8">
    <location>
        <begin position="24"/>
        <end position="255"/>
    </location>
</feature>
<keyword evidence="1 5" id="KW-0808">Transferase</keyword>
<dbReference type="RefSeq" id="WP_368846448.1">
    <property type="nucleotide sequence ID" value="NZ_CP194411.1"/>
</dbReference>
<sequence>MAKEELFSGHHLAWLEPSGKDSDVVLASRICLARNIQRIPFPNRADVSQLAEVAERAASALGDVEEAMEEPFDRVDMAQCTSLEKNVLVEKHLVSRKFLKNSTCRSAFISNDRCMSILVNEEDHLRIRAMAAGLDLETPFGKASRIDDVLEAQLDIAFDEKMGYLTSCPTNVGTGLKASVMLHLPGLVYTENIGNIINVSPQIGLAVSGIYGEGTETVGNMYRISNQLSLGLTEKELIDNLRMAVGEIVAQERRARKALLLYQKDRIEDEVWRAYGVLRYARSLDGGEALALLSRVRLGIDLGIVEGVDAGIFGDVLLASRTNYLCAIAGNENMSKNEIDRKRAEIVRQILGNTD</sequence>
<feature type="binding site" evidence="5 6">
    <location>
        <position position="126"/>
    </location>
    <ligand>
        <name>ATP</name>
        <dbReference type="ChEBI" id="CHEBI:30616"/>
    </ligand>
</feature>
<evidence type="ECO:0000256" key="7">
    <source>
        <dbReference type="RuleBase" id="RU000505"/>
    </source>
</evidence>
<dbReference type="Gene3D" id="3.30.590.10">
    <property type="entry name" value="Glutamine synthetase/guanido kinase, catalytic domain"/>
    <property type="match status" value="1"/>
</dbReference>
<comment type="catalytic activity">
    <reaction evidence="5">
        <text>L-arginyl-[protein] + ATP = N(omega)-phospho-L-arginyl-[protein] + ADP + H(+)</text>
        <dbReference type="Rhea" id="RHEA:43384"/>
        <dbReference type="Rhea" id="RHEA-COMP:10532"/>
        <dbReference type="Rhea" id="RHEA-COMP:10533"/>
        <dbReference type="ChEBI" id="CHEBI:15378"/>
        <dbReference type="ChEBI" id="CHEBI:29965"/>
        <dbReference type="ChEBI" id="CHEBI:30616"/>
        <dbReference type="ChEBI" id="CHEBI:83226"/>
        <dbReference type="ChEBI" id="CHEBI:456216"/>
        <dbReference type="EC" id="2.7.14.1"/>
    </reaction>
</comment>
<accession>A0ABV3X3F3</accession>